<sequence length="167" mass="18952">MIQVESNKEDTSSIVVFRDAILISMAGVTTQEDCAVRDISTPHSTQRVNTSLYYSCPNLVERVNKNLKLHFAFFTSCLNSVIHSTTSLTLCKVFLGREFSFHLLNVWAISSENQTCVNLTKPRKAVATQYNVGRQNIFYSVEYLVVCRQMIQSKKVDHFSAKLAMPF</sequence>
<protein>
    <submittedName>
        <fullName evidence="1">Uncharacterized protein</fullName>
    </submittedName>
</protein>
<dbReference type="EMBL" id="JARBHB010000004">
    <property type="protein sequence ID" value="KAJ8886697.1"/>
    <property type="molecule type" value="Genomic_DNA"/>
</dbReference>
<evidence type="ECO:0000313" key="2">
    <source>
        <dbReference type="Proteomes" id="UP001159363"/>
    </source>
</evidence>
<dbReference type="Proteomes" id="UP001159363">
    <property type="component" value="Chromosome X"/>
</dbReference>
<organism evidence="1 2">
    <name type="scientific">Dryococelus australis</name>
    <dbReference type="NCBI Taxonomy" id="614101"/>
    <lineage>
        <taxon>Eukaryota</taxon>
        <taxon>Metazoa</taxon>
        <taxon>Ecdysozoa</taxon>
        <taxon>Arthropoda</taxon>
        <taxon>Hexapoda</taxon>
        <taxon>Insecta</taxon>
        <taxon>Pterygota</taxon>
        <taxon>Neoptera</taxon>
        <taxon>Polyneoptera</taxon>
        <taxon>Phasmatodea</taxon>
        <taxon>Verophasmatodea</taxon>
        <taxon>Anareolatae</taxon>
        <taxon>Phasmatidae</taxon>
        <taxon>Eurycanthinae</taxon>
        <taxon>Dryococelus</taxon>
    </lineage>
</organism>
<comment type="caution">
    <text evidence="1">The sequence shown here is derived from an EMBL/GenBank/DDBJ whole genome shotgun (WGS) entry which is preliminary data.</text>
</comment>
<gene>
    <name evidence="1" type="ORF">PR048_012909</name>
</gene>
<accession>A0ABQ9HQN2</accession>
<evidence type="ECO:0000313" key="1">
    <source>
        <dbReference type="EMBL" id="KAJ8886697.1"/>
    </source>
</evidence>
<proteinExistence type="predicted"/>
<keyword evidence="2" id="KW-1185">Reference proteome</keyword>
<name>A0ABQ9HQN2_9NEOP</name>
<reference evidence="1 2" key="1">
    <citation type="submission" date="2023-02" db="EMBL/GenBank/DDBJ databases">
        <title>LHISI_Scaffold_Assembly.</title>
        <authorList>
            <person name="Stuart O.P."/>
            <person name="Cleave R."/>
            <person name="Magrath M.J.L."/>
            <person name="Mikheyev A.S."/>
        </authorList>
    </citation>
    <scope>NUCLEOTIDE SEQUENCE [LARGE SCALE GENOMIC DNA]</scope>
    <source>
        <strain evidence="1">Daus_M_001</strain>
        <tissue evidence="1">Leg muscle</tissue>
    </source>
</reference>